<evidence type="ECO:0000256" key="7">
    <source>
        <dbReference type="ARBA" id="ARBA00023136"/>
    </source>
</evidence>
<keyword evidence="3" id="KW-0813">Transport</keyword>
<feature type="transmembrane region" description="Helical" evidence="8">
    <location>
        <begin position="43"/>
        <end position="63"/>
    </location>
</feature>
<dbReference type="AlphaFoldDB" id="A0A9D2C9T2"/>
<reference evidence="9" key="2">
    <citation type="submission" date="2021-04" db="EMBL/GenBank/DDBJ databases">
        <authorList>
            <person name="Gilroy R."/>
        </authorList>
    </citation>
    <scope>NUCLEOTIDE SEQUENCE</scope>
    <source>
        <strain evidence="9">ChiGjej1B1-98</strain>
    </source>
</reference>
<feature type="transmembrane region" description="Helical" evidence="8">
    <location>
        <begin position="189"/>
        <end position="210"/>
    </location>
</feature>
<feature type="transmembrane region" description="Helical" evidence="8">
    <location>
        <begin position="243"/>
        <end position="263"/>
    </location>
</feature>
<reference evidence="9" key="1">
    <citation type="journal article" date="2021" name="PeerJ">
        <title>Extensive microbial diversity within the chicken gut microbiome revealed by metagenomics and culture.</title>
        <authorList>
            <person name="Gilroy R."/>
            <person name="Ravi A."/>
            <person name="Getino M."/>
            <person name="Pursley I."/>
            <person name="Horton D.L."/>
            <person name="Alikhan N.F."/>
            <person name="Baker D."/>
            <person name="Gharbi K."/>
            <person name="Hall N."/>
            <person name="Watson M."/>
            <person name="Adriaenssens E.M."/>
            <person name="Foster-Nyarko E."/>
            <person name="Jarju S."/>
            <person name="Secka A."/>
            <person name="Antonio M."/>
            <person name="Oren A."/>
            <person name="Chaudhuri R.R."/>
            <person name="La Ragione R."/>
            <person name="Hildebrand F."/>
            <person name="Pallen M.J."/>
        </authorList>
    </citation>
    <scope>NUCLEOTIDE SEQUENCE</scope>
    <source>
        <strain evidence="9">ChiGjej1B1-98</strain>
    </source>
</reference>
<feature type="transmembrane region" description="Helical" evidence="8">
    <location>
        <begin position="298"/>
        <end position="318"/>
    </location>
</feature>
<evidence type="ECO:0000313" key="9">
    <source>
        <dbReference type="EMBL" id="HIY66587.1"/>
    </source>
</evidence>
<dbReference type="PANTHER" id="PTHR21716:SF53">
    <property type="entry name" value="PERMEASE PERM-RELATED"/>
    <property type="match status" value="1"/>
</dbReference>
<feature type="transmembrane region" description="Helical" evidence="8">
    <location>
        <begin position="69"/>
        <end position="90"/>
    </location>
</feature>
<feature type="transmembrane region" description="Helical" evidence="8">
    <location>
        <begin position="102"/>
        <end position="124"/>
    </location>
</feature>
<keyword evidence="6 8" id="KW-1133">Transmembrane helix</keyword>
<feature type="transmembrane region" description="Helical" evidence="8">
    <location>
        <begin position="269"/>
        <end position="291"/>
    </location>
</feature>
<evidence type="ECO:0000256" key="5">
    <source>
        <dbReference type="ARBA" id="ARBA00022692"/>
    </source>
</evidence>
<evidence type="ECO:0000256" key="8">
    <source>
        <dbReference type="SAM" id="Phobius"/>
    </source>
</evidence>
<accession>A0A9D2C9T2</accession>
<name>A0A9D2C9T2_9MICO</name>
<gene>
    <name evidence="9" type="ORF">H9830_09960</name>
</gene>
<feature type="transmembrane region" description="Helical" evidence="8">
    <location>
        <begin position="338"/>
        <end position="371"/>
    </location>
</feature>
<dbReference type="EMBL" id="DXDC01000303">
    <property type="protein sequence ID" value="HIY66587.1"/>
    <property type="molecule type" value="Genomic_DNA"/>
</dbReference>
<proteinExistence type="inferred from homology"/>
<dbReference type="InterPro" id="IPR002549">
    <property type="entry name" value="AI-2E-like"/>
</dbReference>
<comment type="subcellular location">
    <subcellularLocation>
        <location evidence="1">Cell membrane</location>
        <topology evidence="1">Multi-pass membrane protein</topology>
    </subcellularLocation>
</comment>
<sequence>MQRAFGGDHMPPGSRIRRRRAAAGRRVAADRPLASRWPLSNPFTFGFLFALGALAAIVLGLAVSNLSTVMISIVLALFAALGLDPIVALLERRGISRALAIVIVYVSFALIIVGILLLIVPQVVGQVVQFFEDAPGLVADVQRAEWFAWLRENLGGAMADGVAQVQDFITNPGNIASISGGVLQVGATIAQTVSGLVIVLVLSLYFLATLPRMKQSFYRLAPAYSRTRVADLTEKITGSIGGYLMGMVILATLNALFVLVLHLALQLPFALLLTVLAFCITLIPLIGSVLFWGIASVLALFTSPVVALAFAVIYLLYMQLEAYWLTPRVMNRTVAVPGALVVIGALVGGTLLGLLGALVAIPVTASLLLILNEVVIPKQDAKRRNLA</sequence>
<comment type="similarity">
    <text evidence="2">Belongs to the autoinducer-2 exporter (AI-2E) (TC 2.A.86) family.</text>
</comment>
<dbReference type="PANTHER" id="PTHR21716">
    <property type="entry name" value="TRANSMEMBRANE PROTEIN"/>
    <property type="match status" value="1"/>
</dbReference>
<protein>
    <submittedName>
        <fullName evidence="9">AI-2E family transporter</fullName>
    </submittedName>
</protein>
<keyword evidence="4" id="KW-1003">Cell membrane</keyword>
<evidence type="ECO:0000256" key="6">
    <source>
        <dbReference type="ARBA" id="ARBA00022989"/>
    </source>
</evidence>
<dbReference type="GO" id="GO:0055085">
    <property type="term" value="P:transmembrane transport"/>
    <property type="evidence" value="ECO:0007669"/>
    <property type="project" value="TreeGrafter"/>
</dbReference>
<evidence type="ECO:0000256" key="1">
    <source>
        <dbReference type="ARBA" id="ARBA00004651"/>
    </source>
</evidence>
<dbReference type="Proteomes" id="UP000824005">
    <property type="component" value="Unassembled WGS sequence"/>
</dbReference>
<organism evidence="9 10">
    <name type="scientific">Candidatus Agrococcus pullicola</name>
    <dbReference type="NCBI Taxonomy" id="2838429"/>
    <lineage>
        <taxon>Bacteria</taxon>
        <taxon>Bacillati</taxon>
        <taxon>Actinomycetota</taxon>
        <taxon>Actinomycetes</taxon>
        <taxon>Micrococcales</taxon>
        <taxon>Microbacteriaceae</taxon>
        <taxon>Agrococcus</taxon>
    </lineage>
</organism>
<keyword evidence="7 8" id="KW-0472">Membrane</keyword>
<dbReference type="GO" id="GO:0005886">
    <property type="term" value="C:plasma membrane"/>
    <property type="evidence" value="ECO:0007669"/>
    <property type="project" value="UniProtKB-SubCell"/>
</dbReference>
<dbReference type="Pfam" id="PF01594">
    <property type="entry name" value="AI-2E_transport"/>
    <property type="match status" value="1"/>
</dbReference>
<keyword evidence="5 8" id="KW-0812">Transmembrane</keyword>
<evidence type="ECO:0000256" key="3">
    <source>
        <dbReference type="ARBA" id="ARBA00022448"/>
    </source>
</evidence>
<evidence type="ECO:0000256" key="4">
    <source>
        <dbReference type="ARBA" id="ARBA00022475"/>
    </source>
</evidence>
<comment type="caution">
    <text evidence="9">The sequence shown here is derived from an EMBL/GenBank/DDBJ whole genome shotgun (WGS) entry which is preliminary data.</text>
</comment>
<evidence type="ECO:0000256" key="2">
    <source>
        <dbReference type="ARBA" id="ARBA00009773"/>
    </source>
</evidence>
<evidence type="ECO:0000313" key="10">
    <source>
        <dbReference type="Proteomes" id="UP000824005"/>
    </source>
</evidence>